<feature type="compositionally biased region" description="Basic and acidic residues" evidence="5">
    <location>
        <begin position="39"/>
        <end position="54"/>
    </location>
</feature>
<evidence type="ECO:0000256" key="3">
    <source>
        <dbReference type="ARBA" id="ARBA00037324"/>
    </source>
</evidence>
<gene>
    <name evidence="7" type="primary">strc1</name>
    <name evidence="7" type="ORF">DAT39_005869</name>
</gene>
<dbReference type="InterPro" id="IPR004274">
    <property type="entry name" value="FCP1_dom"/>
</dbReference>
<evidence type="ECO:0000256" key="4">
    <source>
        <dbReference type="ARBA" id="ARBA00038355"/>
    </source>
</evidence>
<name>A0A8J4U2C2_CLAMG</name>
<feature type="compositionally biased region" description="Polar residues" evidence="5">
    <location>
        <begin position="506"/>
        <end position="517"/>
    </location>
</feature>
<feature type="compositionally biased region" description="Polar residues" evidence="5">
    <location>
        <begin position="67"/>
        <end position="96"/>
    </location>
</feature>
<dbReference type="OrthoDB" id="8195838at2759"/>
<dbReference type="InterPro" id="IPR023214">
    <property type="entry name" value="HAD_sf"/>
</dbReference>
<comment type="function">
    <text evidence="3">Probable phosphatase.</text>
</comment>
<dbReference type="Gene3D" id="3.40.50.1000">
    <property type="entry name" value="HAD superfamily/HAD-like"/>
    <property type="match status" value="1"/>
</dbReference>
<accession>A0A8J4U2C2</accession>
<dbReference type="InterPro" id="IPR048992">
    <property type="entry name" value="Stereocilin_LRR"/>
</dbReference>
<feature type="compositionally biased region" description="Basic residues" evidence="5">
    <location>
        <begin position="17"/>
        <end position="26"/>
    </location>
</feature>
<evidence type="ECO:0000256" key="2">
    <source>
        <dbReference type="ARBA" id="ARBA00022912"/>
    </source>
</evidence>
<comment type="similarity">
    <text evidence="4">Belongs to the CTDSPL2 family.</text>
</comment>
<feature type="non-terminal residue" evidence="7">
    <location>
        <position position="1"/>
    </location>
</feature>
<dbReference type="InterPro" id="IPR036412">
    <property type="entry name" value="HAD-like_sf"/>
</dbReference>
<sequence>MKLRVREASQLPDPSRVRRRVRRPTRRCSQFSPRGKRLLKTDIHRDAAKVEPKKQGGARKSHMTYDLITSSPKGTNRTRSVNQETRSHGASKQIKSSVKLEPGDALDSPPRTTVLGTVFSPVFNYFSPANRTGLDLPGQAMEAEQIIKQLDMEQVEEMPMGTATSSPGQCVPLYPSAMSHYYSHAERGDEEEEEDEVIRVDLPPLTAAGCPVVSGYVEVPACTPDPACEEDWEVFDPYFFIKHVPPLSEEQLTRKPALPLKTRSTPEFSLVMDLDETLVHCSLNELEDAALTFPVLFQDVIYQVYVRLRPFFREFLQRMSQIYEIILFTASKKVYADKLLNILDPKKQLVRHRLFREHCVCVQGNYIKDLNILGRDLSKTIIIDNSPQAFAYQLSNGIPIESWFMDKNDSELLKLVPFLEKLVELVRLSAQDHRVRIKRGKKSRGFVSGFVLSEPKVLKTLVTRRTALNSESSESEKTRDVLMENIRSLKPTETDEKEETRLRTGFGSSASRSSLPTETPDLNSYLNLLSGFSYTSHPILMDRFLQALVCLLSNGTQCGWQADLTATLVSKLGGPLMSFLSSVKSQTCSLNSSQRSGDPAGTQSALTALREMLSAALSLRLSDSFWTAWTDFIDSVLSPLMSNYFCLVADVLQTLVGLVTVGLQFGIEAPTLNQTQQCPQGDLKQLLIWGIGQNLSWSFGDSILNMFLTPSVPPCSDTDAACQSTYQTSRSISSPMDDPITRLTCDEQDVSQLNNTLCAEILARRSQVPDVLYYVCDSLSTLSHSEQTRVWRNTCYMIEYVLSPLWEPCPPSPSASSQRVARSTNSLSQLLCDYGAWTSMDVIDPVKVTVCSDNDPEAFLDGVCNNVPVMQVLIENPNNSWVWEYCANMSEKYVLLQYCRYDQWTPQSLDPSIVALCWGNDQAKMEKLLCQNLDFYIMILSNNANIWIMPNCTEIPTPPPNDINVLVSEMCRYSEWRNVMTITTDQLSLCLQNDEPQFVSKVCANTSFLAALVLNKDNDWNVCRNTTVLQSLLANLDNTWLLEQCSNLTGSGKENLMGFKPSEQCQYSNWMAALPDPALLALCWDYDQANFISSICVQPAMLTRIIQDPSNLWVSALCATCSNYTRLMQFNTTNSSNSSNMNTTELPACLVKDMIIRLNWSCSVDLNTICQPDVPMFEAFQAFLRCGLEVLLPRVDKTMTTEVASIVTQATNLWVILLLVLEENGVMALRVTDYIGQSVLDSVSAFLERETNFSKKQVLLQCFAKVLTSLMQTGRDVTSDASFYIKQYFQIPLASLRAVLSSVDMNTMRLILQYYNRNQENLQLTGDYLRIMVSALIQIHLRQDETLFFDLGPLLSLADPKDISSLPPLQTNVVVLNLINSTIGRLSLEQRQAFGLWFSQAVSSANMTAGGSSFIRDCGNLIAYLPFRSFQNLSPAQILSGLDVLLRNDLGLVKEQFVAQSVIGVYKNLTAEQFKRLASLTCQANVSDLLAYVGSSVFPVIQENIRTCVSQGTSVPGNMISSVLLVNGSDLRSPAALSPLEVSQLAPLLPLLGVEFLQQLSQSQLVSVFSALTSAPFTPTEFSDAGTLAGLGSLLSGLRAETLSTLPLSVLLSVLSNFSEFTPALTPPQVNAITTQLW</sequence>
<dbReference type="NCBIfam" id="TIGR02251">
    <property type="entry name" value="HIF-SF_euk"/>
    <property type="match status" value="1"/>
</dbReference>
<dbReference type="FunFam" id="3.40.50.1000:FF:000015">
    <property type="entry name" value="CTD small phosphatase-like protein 2"/>
    <property type="match status" value="1"/>
</dbReference>
<dbReference type="InterPro" id="IPR011948">
    <property type="entry name" value="Dullard_phosphatase"/>
</dbReference>
<evidence type="ECO:0000313" key="7">
    <source>
        <dbReference type="EMBL" id="KAF5904405.1"/>
    </source>
</evidence>
<dbReference type="Pfam" id="PF03031">
    <property type="entry name" value="NIF"/>
    <property type="match status" value="1"/>
</dbReference>
<keyword evidence="1" id="KW-0378">Hydrolase</keyword>
<feature type="region of interest" description="Disordered" evidence="5">
    <location>
        <begin position="1"/>
        <end position="109"/>
    </location>
</feature>
<dbReference type="InterPro" id="IPR050365">
    <property type="entry name" value="TIM50"/>
</dbReference>
<evidence type="ECO:0000259" key="6">
    <source>
        <dbReference type="PROSITE" id="PS50969"/>
    </source>
</evidence>
<dbReference type="Proteomes" id="UP000727407">
    <property type="component" value="Unassembled WGS sequence"/>
</dbReference>
<dbReference type="CDD" id="cd07521">
    <property type="entry name" value="HAD_FCP1-like"/>
    <property type="match status" value="1"/>
</dbReference>
<dbReference type="SUPFAM" id="SSF56784">
    <property type="entry name" value="HAD-like"/>
    <property type="match status" value="1"/>
</dbReference>
<dbReference type="PANTHER" id="PTHR12210">
    <property type="entry name" value="DULLARD PROTEIN PHOSPHATASE"/>
    <property type="match status" value="1"/>
</dbReference>
<dbReference type="GO" id="GO:0005634">
    <property type="term" value="C:nucleus"/>
    <property type="evidence" value="ECO:0007669"/>
    <property type="project" value="UniProtKB-ARBA"/>
</dbReference>
<keyword evidence="2" id="KW-0904">Protein phosphatase</keyword>
<organism evidence="7 8">
    <name type="scientific">Clarias magur</name>
    <name type="common">Asian catfish</name>
    <name type="synonym">Macropteronotus magur</name>
    <dbReference type="NCBI Taxonomy" id="1594786"/>
    <lineage>
        <taxon>Eukaryota</taxon>
        <taxon>Metazoa</taxon>
        <taxon>Chordata</taxon>
        <taxon>Craniata</taxon>
        <taxon>Vertebrata</taxon>
        <taxon>Euteleostomi</taxon>
        <taxon>Actinopterygii</taxon>
        <taxon>Neopterygii</taxon>
        <taxon>Teleostei</taxon>
        <taxon>Ostariophysi</taxon>
        <taxon>Siluriformes</taxon>
        <taxon>Clariidae</taxon>
        <taxon>Clarias</taxon>
    </lineage>
</organism>
<dbReference type="Pfam" id="PF21058">
    <property type="entry name" value="Stereocilin"/>
    <property type="match status" value="1"/>
</dbReference>
<evidence type="ECO:0000313" key="8">
    <source>
        <dbReference type="Proteomes" id="UP000727407"/>
    </source>
</evidence>
<comment type="caution">
    <text evidence="7">The sequence shown here is derived from an EMBL/GenBank/DDBJ whole genome shotgun (WGS) entry which is preliminary data.</text>
</comment>
<evidence type="ECO:0000256" key="5">
    <source>
        <dbReference type="SAM" id="MobiDB-lite"/>
    </source>
</evidence>
<feature type="region of interest" description="Disordered" evidence="5">
    <location>
        <begin position="487"/>
        <end position="517"/>
    </location>
</feature>
<proteinExistence type="inferred from homology"/>
<keyword evidence="8" id="KW-1185">Reference proteome</keyword>
<reference evidence="7" key="1">
    <citation type="submission" date="2020-07" db="EMBL/GenBank/DDBJ databases">
        <title>Clarias magur genome sequencing, assembly and annotation.</title>
        <authorList>
            <person name="Kushwaha B."/>
            <person name="Kumar R."/>
            <person name="Das P."/>
            <person name="Joshi C.G."/>
            <person name="Kumar D."/>
            <person name="Nagpure N.S."/>
            <person name="Pandey M."/>
            <person name="Agarwal S."/>
            <person name="Srivastava S."/>
            <person name="Singh M."/>
            <person name="Sahoo L."/>
            <person name="Jayasankar P."/>
            <person name="Meher P.K."/>
            <person name="Koringa P.G."/>
            <person name="Iquebal M.A."/>
            <person name="Das S.P."/>
            <person name="Bit A."/>
            <person name="Patnaik S."/>
            <person name="Patel N."/>
            <person name="Shah T.M."/>
            <person name="Hinsu A."/>
            <person name="Jena J.K."/>
        </authorList>
    </citation>
    <scope>NUCLEOTIDE SEQUENCE</scope>
    <source>
        <strain evidence="7">CIFAMagur01</strain>
        <tissue evidence="7">Testis</tissue>
    </source>
</reference>
<dbReference type="GO" id="GO:0004721">
    <property type="term" value="F:phosphoprotein phosphatase activity"/>
    <property type="evidence" value="ECO:0007669"/>
    <property type="project" value="UniProtKB-KW"/>
</dbReference>
<dbReference type="SMART" id="SM00577">
    <property type="entry name" value="CPDc"/>
    <property type="match status" value="1"/>
</dbReference>
<protein>
    <submittedName>
        <fullName evidence="7">Stereocilin-like</fullName>
    </submittedName>
</protein>
<dbReference type="EMBL" id="QNUK01000057">
    <property type="protein sequence ID" value="KAF5904405.1"/>
    <property type="molecule type" value="Genomic_DNA"/>
</dbReference>
<feature type="compositionally biased region" description="Basic and acidic residues" evidence="5">
    <location>
        <begin position="490"/>
        <end position="502"/>
    </location>
</feature>
<dbReference type="PROSITE" id="PS50969">
    <property type="entry name" value="FCP1"/>
    <property type="match status" value="1"/>
</dbReference>
<feature type="domain" description="FCP1 homology" evidence="6">
    <location>
        <begin position="263"/>
        <end position="422"/>
    </location>
</feature>
<evidence type="ECO:0000256" key="1">
    <source>
        <dbReference type="ARBA" id="ARBA00022801"/>
    </source>
</evidence>